<dbReference type="CDD" id="cd20174">
    <property type="entry name" value="GH18_LinChi78-like_UFR"/>
    <property type="match status" value="1"/>
</dbReference>
<keyword evidence="5" id="KW-0119">Carbohydrate metabolism</keyword>
<dbReference type="Gene3D" id="2.10.10.20">
    <property type="entry name" value="Carbohydrate-binding module superfamily 5/12"/>
    <property type="match status" value="1"/>
</dbReference>
<evidence type="ECO:0000256" key="6">
    <source>
        <dbReference type="ARBA" id="ARBA00023326"/>
    </source>
</evidence>
<dbReference type="CDD" id="cd00063">
    <property type="entry name" value="FN3"/>
    <property type="match status" value="1"/>
</dbReference>
<evidence type="ECO:0000256" key="2">
    <source>
        <dbReference type="ARBA" id="ARBA00012729"/>
    </source>
</evidence>
<dbReference type="InterPro" id="IPR017853">
    <property type="entry name" value="GH"/>
</dbReference>
<evidence type="ECO:0000313" key="11">
    <source>
        <dbReference type="Proteomes" id="UP000006403"/>
    </source>
</evidence>
<name>J6Y8D4_ENTFC</name>
<evidence type="ECO:0000259" key="9">
    <source>
        <dbReference type="PROSITE" id="PS51910"/>
    </source>
</evidence>
<dbReference type="EC" id="3.2.1.14" evidence="2"/>
<sequence>MKETIYLVDESQRIDKRRLQNMSKMKKISLVVMLFSSVMSVTSPLLGQKDSVYAEETAQVVQAKEYRNVMYYGDWSIWDGEGKFLPQDIPADQLTHLNFAFLDFDSEGNLEFTDADAAVGASLEQPGVGWNTPSSGILNAIQDLRGKNKNLKIGVSLGGWSKSGDFSEVAADPVKRKNLVENITKFIKYTNMDFVDVDWEYPADVRQPDLVDNVNDEGTPHAKPEDKENYITLLKEIRESIDQQGEKLGKTYELSVALPSSREKLNDGIDIPKLFSVVDFANIMTYDLNGAWSPNSAHHTALYGNPADPNYEEGLSVDQTVKFLQKEGAPSDKIVIGAAFYTRGWHEVESGDNKELPGLFQSAKASNQDADQTPSYGAKNKNDLVSGNGGRAGGVWPYRNIADLIDQTADLKEYWDDVAKAPYMYSKTTGEFFTYDNVRSVSYKAEYVKENELGGVISWMQSQDKETNSSKRDELTNAIKQGLFGDEKLSEQEIVSSPLAIDVDISTYNEYGANGYNITIKNNEQLNETSSVLSAVELAQETIKFPKLYIPIHSAESLSAGDYKAGTVTIENGYVVIDLASVYDGKHIEPDASYEFRLRSSDENPTVDRIGHIELVQRIGDEGAEINRQVIYGKELVPDPSDTQPPSVPENLAVSDIQGTQVTLSWEESTDNNQVAGYYIYRDGQRVAQTAHTRYTDTGLETNTPYTYTVSAFDASGNVSEKSLPITITTKSEDPAPGYEEWHPEKAYVKGDIVTYQGKVYQAKWWNQGEEPGSNEWGAWELIG</sequence>
<dbReference type="CDD" id="cd12215">
    <property type="entry name" value="ChiC_BD"/>
    <property type="match status" value="1"/>
</dbReference>
<keyword evidence="6" id="KW-0624">Polysaccharide degradation</keyword>
<gene>
    <name evidence="10" type="ORF">HMPREF1348_00989</name>
</gene>
<dbReference type="GO" id="GO:0006032">
    <property type="term" value="P:chitin catabolic process"/>
    <property type="evidence" value="ECO:0007669"/>
    <property type="project" value="UniProtKB-KW"/>
</dbReference>
<dbReference type="GO" id="GO:0005576">
    <property type="term" value="C:extracellular region"/>
    <property type="evidence" value="ECO:0007669"/>
    <property type="project" value="InterPro"/>
</dbReference>
<feature type="domain" description="Fibronectin type-III" evidence="8">
    <location>
        <begin position="648"/>
        <end position="733"/>
    </location>
</feature>
<organism evidence="10 11">
    <name type="scientific">Enterococcus faecium 505</name>
    <dbReference type="NCBI Taxonomy" id="1134806"/>
    <lineage>
        <taxon>Bacteria</taxon>
        <taxon>Bacillati</taxon>
        <taxon>Bacillota</taxon>
        <taxon>Bacilli</taxon>
        <taxon>Lactobacillales</taxon>
        <taxon>Enterococcaceae</taxon>
        <taxon>Enterococcus</taxon>
    </lineage>
</organism>
<feature type="domain" description="GH18" evidence="9">
    <location>
        <begin position="66"/>
        <end position="486"/>
    </location>
</feature>
<keyword evidence="3" id="KW-0378">Hydrolase</keyword>
<accession>J6Y8D4</accession>
<dbReference type="Pfam" id="PF00704">
    <property type="entry name" value="Glyco_hydro_18"/>
    <property type="match status" value="1"/>
</dbReference>
<dbReference type="SUPFAM" id="SSF51055">
    <property type="entry name" value="Carbohydrate binding domain"/>
    <property type="match status" value="1"/>
</dbReference>
<dbReference type="SUPFAM" id="SSF51445">
    <property type="entry name" value="(Trans)glycosidases"/>
    <property type="match status" value="1"/>
</dbReference>
<dbReference type="SUPFAM" id="SSF49265">
    <property type="entry name" value="Fibronectin type III"/>
    <property type="match status" value="1"/>
</dbReference>
<dbReference type="GO" id="GO:0000272">
    <property type="term" value="P:polysaccharide catabolic process"/>
    <property type="evidence" value="ECO:0007669"/>
    <property type="project" value="UniProtKB-KW"/>
</dbReference>
<evidence type="ECO:0000256" key="3">
    <source>
        <dbReference type="ARBA" id="ARBA00022801"/>
    </source>
</evidence>
<dbReference type="InterPro" id="IPR036116">
    <property type="entry name" value="FN3_sf"/>
</dbReference>
<dbReference type="PROSITE" id="PS50853">
    <property type="entry name" value="FN3"/>
    <property type="match status" value="1"/>
</dbReference>
<dbReference type="InterPro" id="IPR029070">
    <property type="entry name" value="Chitinase_insertion_sf"/>
</dbReference>
<evidence type="ECO:0000256" key="1">
    <source>
        <dbReference type="ARBA" id="ARBA00000822"/>
    </source>
</evidence>
<dbReference type="InterPro" id="IPR003610">
    <property type="entry name" value="CBM5/12"/>
</dbReference>
<dbReference type="SUPFAM" id="SSF54556">
    <property type="entry name" value="Chitinase insertion domain"/>
    <property type="match status" value="1"/>
</dbReference>
<dbReference type="InterPro" id="IPR013783">
    <property type="entry name" value="Ig-like_fold"/>
</dbReference>
<dbReference type="PANTHER" id="PTHR11177:SF317">
    <property type="entry name" value="CHITINASE 12-RELATED"/>
    <property type="match status" value="1"/>
</dbReference>
<dbReference type="InterPro" id="IPR001223">
    <property type="entry name" value="Glyco_hydro18_cat"/>
</dbReference>
<dbReference type="SMART" id="SM00060">
    <property type="entry name" value="FN3"/>
    <property type="match status" value="1"/>
</dbReference>
<dbReference type="Gene3D" id="2.60.40.10">
    <property type="entry name" value="Immunoglobulins"/>
    <property type="match status" value="1"/>
</dbReference>
<proteinExistence type="predicted"/>
<dbReference type="GO" id="GO:0008843">
    <property type="term" value="F:endochitinase activity"/>
    <property type="evidence" value="ECO:0007669"/>
    <property type="project" value="UniProtKB-EC"/>
</dbReference>
<dbReference type="Gene3D" id="3.20.20.80">
    <property type="entry name" value="Glycosidases"/>
    <property type="match status" value="1"/>
</dbReference>
<evidence type="ECO:0000313" key="10">
    <source>
        <dbReference type="EMBL" id="EJY46341.1"/>
    </source>
</evidence>
<dbReference type="SMART" id="SM00636">
    <property type="entry name" value="Glyco_18"/>
    <property type="match status" value="1"/>
</dbReference>
<dbReference type="SMART" id="SM00495">
    <property type="entry name" value="ChtBD3"/>
    <property type="match status" value="1"/>
</dbReference>
<comment type="caution">
    <text evidence="10">The sequence shown here is derived from an EMBL/GenBank/DDBJ whole genome shotgun (WGS) entry which is preliminary data.</text>
</comment>
<dbReference type="Pfam" id="PF00041">
    <property type="entry name" value="fn3"/>
    <property type="match status" value="1"/>
</dbReference>
<dbReference type="InterPro" id="IPR003961">
    <property type="entry name" value="FN3_dom"/>
</dbReference>
<dbReference type="PROSITE" id="PS51910">
    <property type="entry name" value="GH18_2"/>
    <property type="match status" value="1"/>
</dbReference>
<evidence type="ECO:0000256" key="7">
    <source>
        <dbReference type="SAM" id="MobiDB-lite"/>
    </source>
</evidence>
<evidence type="ECO:0000256" key="4">
    <source>
        <dbReference type="ARBA" id="ARBA00023024"/>
    </source>
</evidence>
<evidence type="ECO:0000259" key="8">
    <source>
        <dbReference type="PROSITE" id="PS50853"/>
    </source>
</evidence>
<dbReference type="PANTHER" id="PTHR11177">
    <property type="entry name" value="CHITINASE"/>
    <property type="match status" value="1"/>
</dbReference>
<dbReference type="InterPro" id="IPR050314">
    <property type="entry name" value="Glycosyl_Hydrlase_18"/>
</dbReference>
<dbReference type="EMBL" id="AMBL01000022">
    <property type="protein sequence ID" value="EJY46341.1"/>
    <property type="molecule type" value="Genomic_DNA"/>
</dbReference>
<comment type="catalytic activity">
    <reaction evidence="1">
        <text>Random endo-hydrolysis of N-acetyl-beta-D-glucosaminide (1-&gt;4)-beta-linkages in chitin and chitodextrins.</text>
        <dbReference type="EC" id="3.2.1.14"/>
    </reaction>
</comment>
<feature type="compositionally biased region" description="Polar residues" evidence="7">
    <location>
        <begin position="364"/>
        <end position="375"/>
    </location>
</feature>
<dbReference type="Gene3D" id="3.10.50.10">
    <property type="match status" value="1"/>
</dbReference>
<feature type="region of interest" description="Disordered" evidence="7">
    <location>
        <begin position="364"/>
        <end position="384"/>
    </location>
</feature>
<dbReference type="HOGENOM" id="CLU_002833_14_3_9"/>
<dbReference type="InterPro" id="IPR036573">
    <property type="entry name" value="CBM_sf_5/12"/>
</dbReference>
<protein>
    <recommendedName>
        <fullName evidence="2">chitinase</fullName>
        <ecNumber evidence="2">3.2.1.14</ecNumber>
    </recommendedName>
</protein>
<dbReference type="Pfam" id="PF02839">
    <property type="entry name" value="CBM_5_12"/>
    <property type="match status" value="1"/>
</dbReference>
<dbReference type="PATRIC" id="fig|1134806.3.peg.946"/>
<reference evidence="10 11" key="1">
    <citation type="submission" date="2012-04" db="EMBL/GenBank/DDBJ databases">
        <authorList>
            <person name="Weinstock G."/>
            <person name="Sodergren E."/>
            <person name="Lobos E.A."/>
            <person name="Fulton L."/>
            <person name="Fulton R."/>
            <person name="Courtney L."/>
            <person name="Fronick C."/>
            <person name="O'Laughlin M."/>
            <person name="Godfrey J."/>
            <person name="Wilson R.M."/>
            <person name="Miner T."/>
            <person name="Farmer C."/>
            <person name="Delehaunty K."/>
            <person name="Cordes M."/>
            <person name="Minx P."/>
            <person name="Tomlinson C."/>
            <person name="Chen J."/>
            <person name="Wollam A."/>
            <person name="Pepin K.H."/>
            <person name="Bhonagiri V."/>
            <person name="Zhang X."/>
            <person name="Suruliraj S."/>
            <person name="Warren W."/>
            <person name="Mitreva M."/>
            <person name="Mardis E.R."/>
            <person name="Wilson R.K."/>
        </authorList>
    </citation>
    <scope>NUCLEOTIDE SEQUENCE [LARGE SCALE GENOMIC DNA]</scope>
    <source>
        <strain evidence="10 11">505</strain>
    </source>
</reference>
<evidence type="ECO:0000256" key="5">
    <source>
        <dbReference type="ARBA" id="ARBA00023277"/>
    </source>
</evidence>
<dbReference type="InterPro" id="IPR011583">
    <property type="entry name" value="Chitinase_II/V-like_cat"/>
</dbReference>
<dbReference type="GO" id="GO:0030246">
    <property type="term" value="F:carbohydrate binding"/>
    <property type="evidence" value="ECO:0007669"/>
    <property type="project" value="InterPro"/>
</dbReference>
<keyword evidence="4" id="KW-0146">Chitin degradation</keyword>
<dbReference type="GO" id="GO:0008061">
    <property type="term" value="F:chitin binding"/>
    <property type="evidence" value="ECO:0007669"/>
    <property type="project" value="InterPro"/>
</dbReference>
<dbReference type="AlphaFoldDB" id="J6Y8D4"/>
<dbReference type="Proteomes" id="UP000006403">
    <property type="component" value="Unassembled WGS sequence"/>
</dbReference>
<dbReference type="CDD" id="cd06548">
    <property type="entry name" value="GH18_chitinase"/>
    <property type="match status" value="1"/>
</dbReference>